<feature type="transmembrane region" description="Helical" evidence="9">
    <location>
        <begin position="310"/>
        <end position="329"/>
    </location>
</feature>
<keyword evidence="7 9" id="KW-1133">Transmembrane helix</keyword>
<evidence type="ECO:0000313" key="10">
    <source>
        <dbReference type="EMBL" id="OXA89533.1"/>
    </source>
</evidence>
<keyword evidence="2" id="KW-0597">Phosphoprotein</keyword>
<evidence type="ECO:0000256" key="8">
    <source>
        <dbReference type="ARBA" id="ARBA00023136"/>
    </source>
</evidence>
<feature type="transmembrane region" description="Helical" evidence="9">
    <location>
        <begin position="121"/>
        <end position="140"/>
    </location>
</feature>
<dbReference type="GO" id="GO:0055085">
    <property type="term" value="P:transmembrane transport"/>
    <property type="evidence" value="ECO:0007669"/>
    <property type="project" value="InterPro"/>
</dbReference>
<feature type="transmembrane region" description="Helical" evidence="9">
    <location>
        <begin position="167"/>
        <end position="191"/>
    </location>
</feature>
<evidence type="ECO:0000256" key="5">
    <source>
        <dbReference type="ARBA" id="ARBA00022692"/>
    </source>
</evidence>
<dbReference type="RefSeq" id="WP_089050477.1">
    <property type="nucleotide sequence ID" value="NZ_FXTV01000020.1"/>
</dbReference>
<feature type="transmembrane region" description="Helical" evidence="9">
    <location>
        <begin position="12"/>
        <end position="34"/>
    </location>
</feature>
<gene>
    <name evidence="10" type="ORF">B0A66_14020</name>
</gene>
<feature type="transmembrane region" description="Helical" evidence="9">
    <location>
        <begin position="40"/>
        <end position="62"/>
    </location>
</feature>
<keyword evidence="11" id="KW-1185">Reference proteome</keyword>
<evidence type="ECO:0000256" key="6">
    <source>
        <dbReference type="ARBA" id="ARBA00022967"/>
    </source>
</evidence>
<dbReference type="EMBL" id="MUGW01000027">
    <property type="protein sequence ID" value="OXA89533.1"/>
    <property type="molecule type" value="Genomic_DNA"/>
</dbReference>
<evidence type="ECO:0000256" key="4">
    <source>
        <dbReference type="ARBA" id="ARBA00022643"/>
    </source>
</evidence>
<comment type="caution">
    <text evidence="10">The sequence shown here is derived from an EMBL/GenBank/DDBJ whole genome shotgun (WGS) entry which is preliminary data.</text>
</comment>
<evidence type="ECO:0000313" key="11">
    <source>
        <dbReference type="Proteomes" id="UP000198345"/>
    </source>
</evidence>
<feature type="transmembrane region" description="Helical" evidence="9">
    <location>
        <begin position="91"/>
        <end position="109"/>
    </location>
</feature>
<evidence type="ECO:0008006" key="12">
    <source>
        <dbReference type="Google" id="ProtNLM"/>
    </source>
</evidence>
<feature type="transmembrane region" description="Helical" evidence="9">
    <location>
        <begin position="250"/>
        <end position="267"/>
    </location>
</feature>
<dbReference type="AlphaFoldDB" id="A0A226H5M5"/>
<dbReference type="OrthoDB" id="9776359at2"/>
<keyword evidence="4" id="KW-0288">FMN</keyword>
<name>A0A226H5M5_9FLAO</name>
<keyword evidence="1" id="KW-0813">Transport</keyword>
<reference evidence="10 11" key="1">
    <citation type="submission" date="2016-11" db="EMBL/GenBank/DDBJ databases">
        <title>Whole genomes of Flavobacteriaceae.</title>
        <authorList>
            <person name="Stine C."/>
            <person name="Li C."/>
            <person name="Tadesse D."/>
        </authorList>
    </citation>
    <scope>NUCLEOTIDE SEQUENCE [LARGE SCALE GENOMIC DNA]</scope>
    <source>
        <strain evidence="10 11">DSM 18292</strain>
    </source>
</reference>
<dbReference type="GO" id="GO:0005886">
    <property type="term" value="C:plasma membrane"/>
    <property type="evidence" value="ECO:0007669"/>
    <property type="project" value="TreeGrafter"/>
</dbReference>
<dbReference type="PANTHER" id="PTHR30578:SF0">
    <property type="entry name" value="ION-TRANSLOCATING OXIDOREDUCTASE COMPLEX SUBUNIT D"/>
    <property type="match status" value="1"/>
</dbReference>
<sequence>MNLNPHIKAKKNSVSAIMFDVIIALVPLVLAAYAAFGFTAIWLITTAVITCLVTDFLFNALYAKKYNSFLDGSAIITALLLSFTVSPLTPWYVVAFGSFCAIVFGKLLWGGLGKNRFNPALLGREFMTAFFPIMSTAAIWSTNSIRNIKDFHLFANDSLLGMYSNNLVFKTTGALGEYSMLFIVLGGLYLIIRKRISWHIPFTILTIFLCGTWISSAYDLELKYSIAGMVLGSIFMATDMPSSPNGYPGMLYYGSMIGLVSIFFILGNVRFEYLSYSILLLNGFTPFINQIFRPRAWGEKVDYAVKTEKIFLLTLAIITVALAIITLHYYDFIKYLIYIYIVYITFKFNFSFIKNIHNPI</sequence>
<proteinExistence type="predicted"/>
<dbReference type="InterPro" id="IPR004338">
    <property type="entry name" value="NqrB/RnfD"/>
</dbReference>
<keyword evidence="3" id="KW-0285">Flavoprotein</keyword>
<feature type="transmembrane region" description="Helical" evidence="9">
    <location>
        <begin position="69"/>
        <end position="85"/>
    </location>
</feature>
<dbReference type="Pfam" id="PF03116">
    <property type="entry name" value="NQR2_RnfD_RnfE"/>
    <property type="match status" value="1"/>
</dbReference>
<protein>
    <recommendedName>
        <fullName evidence="12">Electron transporter</fullName>
    </recommendedName>
</protein>
<keyword evidence="8 9" id="KW-0472">Membrane</keyword>
<dbReference type="PANTHER" id="PTHR30578">
    <property type="entry name" value="ELECTRON TRANSPORT COMPLEX PROTEIN RNFD"/>
    <property type="match status" value="1"/>
</dbReference>
<evidence type="ECO:0000256" key="1">
    <source>
        <dbReference type="ARBA" id="ARBA00022448"/>
    </source>
</evidence>
<accession>A0A226H5M5</accession>
<evidence type="ECO:0000256" key="9">
    <source>
        <dbReference type="SAM" id="Phobius"/>
    </source>
</evidence>
<keyword evidence="5 9" id="KW-0812">Transmembrane</keyword>
<feature type="transmembrane region" description="Helical" evidence="9">
    <location>
        <begin position="198"/>
        <end position="216"/>
    </location>
</feature>
<evidence type="ECO:0000256" key="2">
    <source>
        <dbReference type="ARBA" id="ARBA00022553"/>
    </source>
</evidence>
<feature type="transmembrane region" description="Helical" evidence="9">
    <location>
        <begin position="335"/>
        <end position="353"/>
    </location>
</feature>
<organism evidence="10 11">
    <name type="scientific">Flavobacterium hercynium</name>
    <dbReference type="NCBI Taxonomy" id="387094"/>
    <lineage>
        <taxon>Bacteria</taxon>
        <taxon>Pseudomonadati</taxon>
        <taxon>Bacteroidota</taxon>
        <taxon>Flavobacteriia</taxon>
        <taxon>Flavobacteriales</taxon>
        <taxon>Flavobacteriaceae</taxon>
        <taxon>Flavobacterium</taxon>
    </lineage>
</organism>
<evidence type="ECO:0000256" key="7">
    <source>
        <dbReference type="ARBA" id="ARBA00022989"/>
    </source>
</evidence>
<evidence type="ECO:0000256" key="3">
    <source>
        <dbReference type="ARBA" id="ARBA00022630"/>
    </source>
</evidence>
<keyword evidence="6" id="KW-1278">Translocase</keyword>
<dbReference type="Proteomes" id="UP000198345">
    <property type="component" value="Unassembled WGS sequence"/>
</dbReference>